<sequence length="861" mass="94704">MSVPPTPTTDKGTREGFIPLVSVVDFHHARGPEVERWFGVDEGHDPAAEYDWTLLPFMALSDGAHALTEDFSYFTLLRPATSSAPATSLFGISCTRQMDASQLLNRPAEVTRSTVQKAVVVIADSPQHFGMLRERLSVVTKAWFLQREFTDVEILRRFQESLADEKARGLLHDDEDRDQYLGLSLRELVREFRWQTLVLLKCCLLQPKDSAGPELDNYEKGLSMPTSLRTSDRNSLLSYMGLPLQIFGKGSLFGPYTPLQQLDVLADFGTKSYIVGSTNSLLLQQKDRYSDILINLDEDTINITSPSLKTALQLSTPDRRWIDFITQNVNDTWDDANPSRPKTMGYVGSEEFIRVQFEEYLLSLISSVKYRAHLARHAHNPRMLLPDIDGDPSADFAPDFVDAWSRTENFRLWNSHTDSHLFDVVEPKHPCAGGLTIDDIQRRITQQVHDLHWDERFAQGREVLGRNLAAGREKASTLFGKLYSDMEALREAQRRRNEETRQQQQQQNQNQPSQPTAAVGGETTQNGEKNGTSPAAPDLTKSQHTITSRRQQSRRLRQQLGRLGRREAPRRLGRGGEEDAAETAPPLTPPPLPRPPHPLLETAPAGGAKNNTNRGISGLGGIGGIGSGGGYDALPLAGGRTDHAGDSDDDSESESGLLDQRRRGSAVRSESVLSLSPVSSPGRVGGGGGRPVPVGGVVPVPVPLTDVVGGGGDGGGWCEDEWLWRGWASKYTVLSTNITGTPLPPPPPSPTPSPAPQTPQPANEEEEEEGEDKPNTTALPSRPKNQQHPEEEEEEEKEVETDDDHHHQNHAKTGLAARKPVPAIRADPDSDSDSDPEPSPPLLPRNPVAAEAAEGRGAWER</sequence>
<feature type="compositionally biased region" description="Pro residues" evidence="2">
    <location>
        <begin position="586"/>
        <end position="598"/>
    </location>
</feature>
<dbReference type="InParanoid" id="Q2H333"/>
<evidence type="ECO:0000256" key="2">
    <source>
        <dbReference type="SAM" id="MobiDB-lite"/>
    </source>
</evidence>
<dbReference type="FunCoup" id="Q2H333">
    <property type="interactions" value="206"/>
</dbReference>
<dbReference type="GO" id="GO:0005737">
    <property type="term" value="C:cytoplasm"/>
    <property type="evidence" value="ECO:0007669"/>
    <property type="project" value="TreeGrafter"/>
</dbReference>
<dbReference type="Pfam" id="PF09794">
    <property type="entry name" value="Avl9"/>
    <property type="match status" value="1"/>
</dbReference>
<dbReference type="InterPro" id="IPR051731">
    <property type="entry name" value="DENND11/AVL9_GEFs"/>
</dbReference>
<comment type="similarity">
    <text evidence="1">Belongs to the AVL9 family.</text>
</comment>
<evidence type="ECO:0000259" key="3">
    <source>
        <dbReference type="PROSITE" id="PS50211"/>
    </source>
</evidence>
<proteinExistence type="inferred from homology"/>
<dbReference type="EMBL" id="CH408032">
    <property type="protein sequence ID" value="EAQ87194.1"/>
    <property type="molecule type" value="Genomic_DNA"/>
</dbReference>
<protein>
    <recommendedName>
        <fullName evidence="3">UDENN domain-containing protein</fullName>
    </recommendedName>
</protein>
<dbReference type="PROSITE" id="PS50211">
    <property type="entry name" value="DENN"/>
    <property type="match status" value="1"/>
</dbReference>
<feature type="compositionally biased region" description="Low complexity" evidence="2">
    <location>
        <begin position="667"/>
        <end position="682"/>
    </location>
</feature>
<dbReference type="InterPro" id="IPR018307">
    <property type="entry name" value="ABL9/DENND6_dom"/>
</dbReference>
<dbReference type="OrthoDB" id="26278at2759"/>
<dbReference type="GeneID" id="4392980"/>
<feature type="domain" description="UDENN" evidence="3">
    <location>
        <begin position="19"/>
        <end position="431"/>
    </location>
</feature>
<organism evidence="4 5">
    <name type="scientific">Chaetomium globosum (strain ATCC 6205 / CBS 148.51 / DSM 1962 / NBRC 6347 / NRRL 1970)</name>
    <name type="common">Soil fungus</name>
    <dbReference type="NCBI Taxonomy" id="306901"/>
    <lineage>
        <taxon>Eukaryota</taxon>
        <taxon>Fungi</taxon>
        <taxon>Dikarya</taxon>
        <taxon>Ascomycota</taxon>
        <taxon>Pezizomycotina</taxon>
        <taxon>Sordariomycetes</taxon>
        <taxon>Sordariomycetidae</taxon>
        <taxon>Sordariales</taxon>
        <taxon>Chaetomiaceae</taxon>
        <taxon>Chaetomium</taxon>
    </lineage>
</organism>
<dbReference type="Proteomes" id="UP000001056">
    <property type="component" value="Unassembled WGS sequence"/>
</dbReference>
<dbReference type="PANTHER" id="PTHR31017:SF1">
    <property type="entry name" value="LATE SECRETORY PATHWAY PROTEIN AVL9 HOMOLOG"/>
    <property type="match status" value="1"/>
</dbReference>
<feature type="compositionally biased region" description="Gly residues" evidence="2">
    <location>
        <begin position="708"/>
        <end position="717"/>
    </location>
</feature>
<dbReference type="AlphaFoldDB" id="Q2H333"/>
<feature type="compositionally biased region" description="Low complexity" evidence="2">
    <location>
        <begin position="502"/>
        <end position="511"/>
    </location>
</feature>
<feature type="compositionally biased region" description="Basic and acidic residues" evidence="2">
    <location>
        <begin position="491"/>
        <end position="501"/>
    </location>
</feature>
<dbReference type="HOGENOM" id="CLU_332322_0_0_1"/>
<keyword evidence="5" id="KW-1185">Reference proteome</keyword>
<gene>
    <name evidence="4" type="ORF">CHGG_03813</name>
</gene>
<evidence type="ECO:0000313" key="4">
    <source>
        <dbReference type="EMBL" id="EAQ87194.1"/>
    </source>
</evidence>
<reference evidence="5" key="1">
    <citation type="journal article" date="2015" name="Genome Announc.">
        <title>Draft genome sequence of the cellulolytic fungus Chaetomium globosum.</title>
        <authorList>
            <person name="Cuomo C.A."/>
            <person name="Untereiner W.A."/>
            <person name="Ma L.-J."/>
            <person name="Grabherr M."/>
            <person name="Birren B.W."/>
        </authorList>
    </citation>
    <scope>NUCLEOTIDE SEQUENCE [LARGE SCALE GENOMIC DNA]</scope>
    <source>
        <strain evidence="5">ATCC 6205 / CBS 148.51 / DSM 1962 / NBRC 6347 / NRRL 1970</strain>
    </source>
</reference>
<dbReference type="InterPro" id="IPR037516">
    <property type="entry name" value="Tripartite_DENN"/>
</dbReference>
<evidence type="ECO:0000313" key="5">
    <source>
        <dbReference type="Proteomes" id="UP000001056"/>
    </source>
</evidence>
<feature type="compositionally biased region" description="Pro residues" evidence="2">
    <location>
        <begin position="742"/>
        <end position="759"/>
    </location>
</feature>
<feature type="region of interest" description="Disordered" evidence="2">
    <location>
        <begin position="491"/>
        <end position="614"/>
    </location>
</feature>
<dbReference type="VEuPathDB" id="FungiDB:CHGG_03813"/>
<feature type="compositionally biased region" description="Basic and acidic residues" evidence="2">
    <location>
        <begin position="564"/>
        <end position="577"/>
    </location>
</feature>
<accession>Q2H333</accession>
<evidence type="ECO:0000256" key="1">
    <source>
        <dbReference type="ARBA" id="ARBA00038178"/>
    </source>
</evidence>
<feature type="region of interest" description="Disordered" evidence="2">
    <location>
        <begin position="634"/>
        <end position="720"/>
    </location>
</feature>
<feature type="region of interest" description="Disordered" evidence="2">
    <location>
        <begin position="736"/>
        <end position="861"/>
    </location>
</feature>
<feature type="compositionally biased region" description="Polar residues" evidence="2">
    <location>
        <begin position="512"/>
        <end position="533"/>
    </location>
</feature>
<dbReference type="RefSeq" id="XP_001223027.1">
    <property type="nucleotide sequence ID" value="XM_001223026.1"/>
</dbReference>
<dbReference type="eggNOG" id="KOG3823">
    <property type="taxonomic scope" value="Eukaryota"/>
</dbReference>
<dbReference type="PANTHER" id="PTHR31017">
    <property type="entry name" value="LATE SECRETORY PATHWAY PROTEIN AVL9-RELATED"/>
    <property type="match status" value="1"/>
</dbReference>
<feature type="compositionally biased region" description="Polar residues" evidence="2">
    <location>
        <begin position="775"/>
        <end position="786"/>
    </location>
</feature>
<feature type="compositionally biased region" description="Acidic residues" evidence="2">
    <location>
        <begin position="790"/>
        <end position="802"/>
    </location>
</feature>
<name>Q2H333_CHAGB</name>
<feature type="compositionally biased region" description="Low complexity" evidence="2">
    <location>
        <begin position="691"/>
        <end position="707"/>
    </location>
</feature>